<dbReference type="AlphaFoldDB" id="A0A1G9T5Q0"/>
<keyword evidence="2" id="KW-0732">Signal</keyword>
<dbReference type="PANTHER" id="PTHR30535">
    <property type="entry name" value="VITAMIN B12-BINDING PROTEIN"/>
    <property type="match status" value="1"/>
</dbReference>
<dbReference type="InterPro" id="IPR002491">
    <property type="entry name" value="ABC_transptr_periplasmic_BD"/>
</dbReference>
<dbReference type="STRING" id="146817.SAMN04488502_104206"/>
<dbReference type="PROSITE" id="PS50983">
    <property type="entry name" value="FE_B12_PBP"/>
    <property type="match status" value="1"/>
</dbReference>
<dbReference type="PANTHER" id="PTHR30535:SF34">
    <property type="entry name" value="MOLYBDATE-BINDING PROTEIN MOLA"/>
    <property type="match status" value="1"/>
</dbReference>
<proteinExistence type="inferred from homology"/>
<dbReference type="Pfam" id="PF01497">
    <property type="entry name" value="Peripla_BP_2"/>
    <property type="match status" value="1"/>
</dbReference>
<name>A0A1G9T5Q0_9FIRM</name>
<dbReference type="EMBL" id="FNHB01000004">
    <property type="protein sequence ID" value="SDM42435.1"/>
    <property type="molecule type" value="Genomic_DNA"/>
</dbReference>
<accession>A0A1G9T5Q0</accession>
<dbReference type="SUPFAM" id="SSF53807">
    <property type="entry name" value="Helical backbone' metal receptor"/>
    <property type="match status" value="1"/>
</dbReference>
<dbReference type="PROSITE" id="PS51257">
    <property type="entry name" value="PROKAR_LIPOPROTEIN"/>
    <property type="match status" value="1"/>
</dbReference>
<comment type="similarity">
    <text evidence="1">Belongs to the bacterial solute-binding protein 8 family.</text>
</comment>
<dbReference type="Proteomes" id="UP000214880">
    <property type="component" value="Unassembled WGS sequence"/>
</dbReference>
<feature type="signal peptide" evidence="2">
    <location>
        <begin position="1"/>
        <end position="23"/>
    </location>
</feature>
<dbReference type="OrthoDB" id="9816357at2"/>
<evidence type="ECO:0000313" key="5">
    <source>
        <dbReference type="Proteomes" id="UP000214880"/>
    </source>
</evidence>
<dbReference type="RefSeq" id="WP_092072468.1">
    <property type="nucleotide sequence ID" value="NZ_FNHB01000004.1"/>
</dbReference>
<dbReference type="InterPro" id="IPR050902">
    <property type="entry name" value="ABC_Transporter_SBP"/>
</dbReference>
<evidence type="ECO:0000313" key="4">
    <source>
        <dbReference type="EMBL" id="SDM42435.1"/>
    </source>
</evidence>
<dbReference type="Gene3D" id="3.40.50.1980">
    <property type="entry name" value="Nitrogenase molybdenum iron protein domain"/>
    <property type="match status" value="2"/>
</dbReference>
<evidence type="ECO:0000256" key="2">
    <source>
        <dbReference type="SAM" id="SignalP"/>
    </source>
</evidence>
<gene>
    <name evidence="4" type="ORF">SAMN04488502_104206</name>
</gene>
<sequence>MKIERYVLLGALLMLFLSGCQNAFQAQPAASPKQVTITDASGAKVAIPARIERIADAWPAHNEVVCMLGAGGNIVATTTAAAQRPWMKVVNPQMGQAVTAFDQTGVNLESLMAAKPDIVFMPLNSKSARQIADLQIPVVQLMFHDFDSLKECFRLTAAILGGEAKQRADNYIAYLDGNLNRITGVTAGISPEQKPRVLHITRLAPLMVDGKSSMINAWIEVAGGVNAADIGGEASMEQLLAWDPDVIIFGNTALALNGVEDGEKALNELLQDEKWRRFKAVQTGKVYINPEGAFFWDRYGAEAALQIQWAAKILHPDKFQDIDIVQETQYFYRTFFHYDLSAAEALRMIAGKPPAR</sequence>
<reference evidence="4 5" key="1">
    <citation type="submission" date="2016-10" db="EMBL/GenBank/DDBJ databases">
        <authorList>
            <person name="de Groot N.N."/>
        </authorList>
    </citation>
    <scope>NUCLEOTIDE SEQUENCE [LARGE SCALE GENOMIC DNA]</scope>
    <source>
        <strain evidence="4 5">DSM 1736</strain>
    </source>
</reference>
<evidence type="ECO:0000256" key="1">
    <source>
        <dbReference type="ARBA" id="ARBA00008814"/>
    </source>
</evidence>
<feature type="chain" id="PRO_5039091546" evidence="2">
    <location>
        <begin position="24"/>
        <end position="356"/>
    </location>
</feature>
<keyword evidence="5" id="KW-1185">Reference proteome</keyword>
<organism evidence="4 5">
    <name type="scientific">Dendrosporobacter quercicolus</name>
    <dbReference type="NCBI Taxonomy" id="146817"/>
    <lineage>
        <taxon>Bacteria</taxon>
        <taxon>Bacillati</taxon>
        <taxon>Bacillota</taxon>
        <taxon>Negativicutes</taxon>
        <taxon>Selenomonadales</taxon>
        <taxon>Sporomusaceae</taxon>
        <taxon>Dendrosporobacter</taxon>
    </lineage>
</organism>
<feature type="domain" description="Fe/B12 periplasmic-binding" evidence="3">
    <location>
        <begin position="53"/>
        <end position="318"/>
    </location>
</feature>
<evidence type="ECO:0000259" key="3">
    <source>
        <dbReference type="PROSITE" id="PS50983"/>
    </source>
</evidence>
<dbReference type="CDD" id="cd01142">
    <property type="entry name" value="TroA_e"/>
    <property type="match status" value="1"/>
</dbReference>
<protein>
    <submittedName>
        <fullName evidence="4">Iron complex transport system substrate-binding protein</fullName>
    </submittedName>
</protein>
<dbReference type="Gene3D" id="1.20.58.2180">
    <property type="match status" value="1"/>
</dbReference>